<protein>
    <submittedName>
        <fullName evidence="3">Peroxiredoxin family protein</fullName>
        <ecNumber evidence="3">1.11.1.24</ecNumber>
    </submittedName>
</protein>
<gene>
    <name evidence="3" type="ORF">ACFSSE_02555</name>
</gene>
<keyword evidence="1" id="KW-0732">Signal</keyword>
<reference evidence="4" key="1">
    <citation type="journal article" date="2019" name="Int. J. Syst. Evol. Microbiol.">
        <title>The Global Catalogue of Microorganisms (GCM) 10K type strain sequencing project: providing services to taxonomists for standard genome sequencing and annotation.</title>
        <authorList>
            <consortium name="The Broad Institute Genomics Platform"/>
            <consortium name="The Broad Institute Genome Sequencing Center for Infectious Disease"/>
            <person name="Wu L."/>
            <person name="Ma J."/>
        </authorList>
    </citation>
    <scope>NUCLEOTIDE SEQUENCE [LARGE SCALE GENOMIC DNA]</scope>
    <source>
        <strain evidence="4">KCTC 42456</strain>
    </source>
</reference>
<dbReference type="EC" id="1.11.1.24" evidence="3"/>
<organism evidence="3 4">
    <name type="scientific">Pedobacter alpinus</name>
    <dbReference type="NCBI Taxonomy" id="1590643"/>
    <lineage>
        <taxon>Bacteria</taxon>
        <taxon>Pseudomonadati</taxon>
        <taxon>Bacteroidota</taxon>
        <taxon>Sphingobacteriia</taxon>
        <taxon>Sphingobacteriales</taxon>
        <taxon>Sphingobacteriaceae</taxon>
        <taxon>Pedobacter</taxon>
    </lineage>
</organism>
<dbReference type="Pfam" id="PF00578">
    <property type="entry name" value="AhpC-TSA"/>
    <property type="match status" value="1"/>
</dbReference>
<dbReference type="Proteomes" id="UP001597546">
    <property type="component" value="Unassembled WGS sequence"/>
</dbReference>
<dbReference type="PROSITE" id="PS51352">
    <property type="entry name" value="THIOREDOXIN_2"/>
    <property type="match status" value="1"/>
</dbReference>
<keyword evidence="4" id="KW-1185">Reference proteome</keyword>
<evidence type="ECO:0000313" key="3">
    <source>
        <dbReference type="EMBL" id="MFD2730573.1"/>
    </source>
</evidence>
<dbReference type="GO" id="GO:0140824">
    <property type="term" value="F:thioredoxin-dependent peroxiredoxin activity"/>
    <property type="evidence" value="ECO:0007669"/>
    <property type="project" value="UniProtKB-EC"/>
</dbReference>
<proteinExistence type="predicted"/>
<feature type="chain" id="PRO_5045498231" evidence="1">
    <location>
        <begin position="21"/>
        <end position="164"/>
    </location>
</feature>
<sequence length="164" mass="19144">MMKYITFIILFFGLLNFANAQQEPAKQMPNFNFVTTNNTPYGTKDLNATKKTLIVFFDATCSHCQTTGKFFNERLNDLKPYNVLFVTMDENKAIDYYTKNFAPAIVNNVDITILRDTAYYFVPNFQPKRYPGIFVYGSKKNLLFYTNDEKELEKVMVVLKKKED</sequence>
<dbReference type="InterPro" id="IPR036249">
    <property type="entry name" value="Thioredoxin-like_sf"/>
</dbReference>
<keyword evidence="3" id="KW-0575">Peroxidase</keyword>
<dbReference type="InterPro" id="IPR013766">
    <property type="entry name" value="Thioredoxin_domain"/>
</dbReference>
<dbReference type="SUPFAM" id="SSF52833">
    <property type="entry name" value="Thioredoxin-like"/>
    <property type="match status" value="1"/>
</dbReference>
<dbReference type="EMBL" id="JBHULV010000008">
    <property type="protein sequence ID" value="MFD2730573.1"/>
    <property type="molecule type" value="Genomic_DNA"/>
</dbReference>
<dbReference type="InterPro" id="IPR000866">
    <property type="entry name" value="AhpC/TSA"/>
</dbReference>
<dbReference type="Gene3D" id="3.40.30.10">
    <property type="entry name" value="Glutaredoxin"/>
    <property type="match status" value="1"/>
</dbReference>
<feature type="domain" description="Thioredoxin" evidence="2">
    <location>
        <begin position="22"/>
        <end position="161"/>
    </location>
</feature>
<evidence type="ECO:0000256" key="1">
    <source>
        <dbReference type="SAM" id="SignalP"/>
    </source>
</evidence>
<keyword evidence="3" id="KW-0560">Oxidoreductase</keyword>
<evidence type="ECO:0000259" key="2">
    <source>
        <dbReference type="PROSITE" id="PS51352"/>
    </source>
</evidence>
<comment type="caution">
    <text evidence="3">The sequence shown here is derived from an EMBL/GenBank/DDBJ whole genome shotgun (WGS) entry which is preliminary data.</text>
</comment>
<evidence type="ECO:0000313" key="4">
    <source>
        <dbReference type="Proteomes" id="UP001597546"/>
    </source>
</evidence>
<feature type="signal peptide" evidence="1">
    <location>
        <begin position="1"/>
        <end position="20"/>
    </location>
</feature>
<name>A0ABW5TNK0_9SPHI</name>
<accession>A0ABW5TNK0</accession>
<dbReference type="RefSeq" id="WP_379040650.1">
    <property type="nucleotide sequence ID" value="NZ_JBHSKW010000005.1"/>
</dbReference>